<dbReference type="Proteomes" id="UP000767854">
    <property type="component" value="Unassembled WGS sequence"/>
</dbReference>
<evidence type="ECO:0000313" key="4">
    <source>
        <dbReference type="EMBL" id="MBM7562714.1"/>
    </source>
</evidence>
<dbReference type="InterPro" id="IPR038718">
    <property type="entry name" value="SNF2-like_sf"/>
</dbReference>
<dbReference type="SMART" id="SM00487">
    <property type="entry name" value="DEXDc"/>
    <property type="match status" value="1"/>
</dbReference>
<dbReference type="PROSITE" id="PS51194">
    <property type="entry name" value="HELICASE_CTER"/>
    <property type="match status" value="1"/>
</dbReference>
<dbReference type="Pfam" id="PF00271">
    <property type="entry name" value="Helicase_C"/>
    <property type="match status" value="1"/>
</dbReference>
<dbReference type="InterPro" id="IPR027417">
    <property type="entry name" value="P-loop_NTPase"/>
</dbReference>
<keyword evidence="1" id="KW-0378">Hydrolase</keyword>
<dbReference type="InterPro" id="IPR014001">
    <property type="entry name" value="Helicase_ATP-bd"/>
</dbReference>
<dbReference type="InterPro" id="IPR001650">
    <property type="entry name" value="Helicase_C-like"/>
</dbReference>
<proteinExistence type="predicted"/>
<feature type="domain" description="Helicase ATP-binding" evidence="2">
    <location>
        <begin position="208"/>
        <end position="317"/>
    </location>
</feature>
<evidence type="ECO:0000259" key="3">
    <source>
        <dbReference type="PROSITE" id="PS51194"/>
    </source>
</evidence>
<dbReference type="GO" id="GO:0004386">
    <property type="term" value="F:helicase activity"/>
    <property type="evidence" value="ECO:0007669"/>
    <property type="project" value="UniProtKB-KW"/>
</dbReference>
<keyword evidence="5" id="KW-1185">Reference proteome</keyword>
<dbReference type="Gene3D" id="3.40.50.10810">
    <property type="entry name" value="Tandem AAA-ATPase domain"/>
    <property type="match status" value="1"/>
</dbReference>
<dbReference type="PANTHER" id="PTHR45629:SF7">
    <property type="entry name" value="DNA EXCISION REPAIR PROTEIN ERCC-6-RELATED"/>
    <property type="match status" value="1"/>
</dbReference>
<reference evidence="4 5" key="1">
    <citation type="submission" date="2021-01" db="EMBL/GenBank/DDBJ databases">
        <title>Genomic Encyclopedia of Type Strains, Phase IV (KMG-IV): sequencing the most valuable type-strain genomes for metagenomic binning, comparative biology and taxonomic classification.</title>
        <authorList>
            <person name="Goeker M."/>
        </authorList>
    </citation>
    <scope>NUCLEOTIDE SEQUENCE [LARGE SCALE GENOMIC DNA]</scope>
    <source>
        <strain evidence="4 5">DSM 24436</strain>
    </source>
</reference>
<sequence length="635" mass="73418">MMSNEHAVNPSLCLNLCDGILTCKISGESMLIWNSSMYKIQLKRFVDSANSSNQNIQFKVHLTYPYYKRIIEIISRDAMNRGYVFEVAKEVKDHIKDRELFINERSNVGIAIKQQLGIVFSQFNEYKATVDSQMVRKLREKQMWDSFFMWTMKRAANFSVPGSGKTSSVLGVYSILNFQNQVDRVIMIGPKNSFGSWIDEFKACFEDTKSLNELIIHDYKNLEDKKKALLFDSNDKNLILLNYESIGSLISEITELIKQRTLLVFDEVHKVKAMDGIRAQFALEIAKESQYTIALTGTPIPNSYADIYNLLHILFHDEYNEFFGFSERQLKSPTTDDVEIINSKIQPFFCRTTKKQLQVPDANEDIVVASQASDAENKIFEILLMKYAKNKLALIIRLLQLETNPKLLLNAIENNGEDFSEILDISGEIEDIDYKDYSKEILSLIASIDKTEKFMTCLSLVEALYKQGDPVIIWCIFVDSIFRLQTELESRNIRAGVIYGGTESNNRQDILNAFRNGEVDVLITNPHTLAESVSLHSVCHNAVYYEYSFNLVHLLQSKDRIHRLGLPKNQYTQYYFVQNHYNHKNDGEYSLDQRIYERLLEKEDIMLDAIENNVLEQLTSVDDDIEFIFKNLLFN</sequence>
<dbReference type="RefSeq" id="WP_204665141.1">
    <property type="nucleotide sequence ID" value="NZ_JAFBDT010000027.1"/>
</dbReference>
<dbReference type="InterPro" id="IPR050496">
    <property type="entry name" value="SNF2_RAD54_helicase_repair"/>
</dbReference>
<keyword evidence="4" id="KW-0547">Nucleotide-binding</keyword>
<organism evidence="4 5">
    <name type="scientific">Fusibacter tunisiensis</name>
    <dbReference type="NCBI Taxonomy" id="1008308"/>
    <lineage>
        <taxon>Bacteria</taxon>
        <taxon>Bacillati</taxon>
        <taxon>Bacillota</taxon>
        <taxon>Clostridia</taxon>
        <taxon>Eubacteriales</taxon>
        <taxon>Eubacteriales Family XII. Incertae Sedis</taxon>
        <taxon>Fusibacter</taxon>
    </lineage>
</organism>
<dbReference type="InterPro" id="IPR049730">
    <property type="entry name" value="SNF2/RAD54-like_C"/>
</dbReference>
<keyword evidence="4" id="KW-0067">ATP-binding</keyword>
<evidence type="ECO:0000256" key="1">
    <source>
        <dbReference type="ARBA" id="ARBA00022801"/>
    </source>
</evidence>
<comment type="caution">
    <text evidence="4">The sequence shown here is derived from an EMBL/GenBank/DDBJ whole genome shotgun (WGS) entry which is preliminary data.</text>
</comment>
<evidence type="ECO:0000313" key="5">
    <source>
        <dbReference type="Proteomes" id="UP000767854"/>
    </source>
</evidence>
<gene>
    <name evidence="4" type="ORF">JOC49_002275</name>
</gene>
<feature type="domain" description="Helicase C-terminal" evidence="3">
    <location>
        <begin position="459"/>
        <end position="614"/>
    </location>
</feature>
<name>A0ABS2MTI3_9FIRM</name>
<dbReference type="EMBL" id="JAFBDT010000027">
    <property type="protein sequence ID" value="MBM7562714.1"/>
    <property type="molecule type" value="Genomic_DNA"/>
</dbReference>
<dbReference type="SUPFAM" id="SSF52540">
    <property type="entry name" value="P-loop containing nucleoside triphosphate hydrolases"/>
    <property type="match status" value="2"/>
</dbReference>
<dbReference type="CDD" id="cd18793">
    <property type="entry name" value="SF2_C_SNF"/>
    <property type="match status" value="1"/>
</dbReference>
<dbReference type="Gene3D" id="3.40.50.300">
    <property type="entry name" value="P-loop containing nucleotide triphosphate hydrolases"/>
    <property type="match status" value="1"/>
</dbReference>
<accession>A0ABS2MTI3</accession>
<evidence type="ECO:0000259" key="2">
    <source>
        <dbReference type="PROSITE" id="PS51192"/>
    </source>
</evidence>
<keyword evidence="4" id="KW-0347">Helicase</keyword>
<dbReference type="SMART" id="SM00490">
    <property type="entry name" value="HELICc"/>
    <property type="match status" value="1"/>
</dbReference>
<dbReference type="PANTHER" id="PTHR45629">
    <property type="entry name" value="SNF2/RAD54 FAMILY MEMBER"/>
    <property type="match status" value="1"/>
</dbReference>
<dbReference type="PROSITE" id="PS51192">
    <property type="entry name" value="HELICASE_ATP_BIND_1"/>
    <property type="match status" value="1"/>
</dbReference>
<dbReference type="Pfam" id="PF00176">
    <property type="entry name" value="SNF2-rel_dom"/>
    <property type="match status" value="1"/>
</dbReference>
<protein>
    <submittedName>
        <fullName evidence="4">SNF2 family DNA or RNA helicase</fullName>
    </submittedName>
</protein>
<dbReference type="InterPro" id="IPR000330">
    <property type="entry name" value="SNF2_N"/>
</dbReference>